<dbReference type="Proteomes" id="UP001213972">
    <property type="component" value="Chromosome"/>
</dbReference>
<dbReference type="AlphaFoldDB" id="A0AAJ6B3Z9"/>
<name>A0AAJ6B3Z9_9MICO</name>
<proteinExistence type="predicted"/>
<dbReference type="EMBL" id="CP119321">
    <property type="protein sequence ID" value="WEK12336.1"/>
    <property type="molecule type" value="Genomic_DNA"/>
</dbReference>
<evidence type="ECO:0000313" key="2">
    <source>
        <dbReference type="EMBL" id="WEK12336.1"/>
    </source>
</evidence>
<evidence type="ECO:0000256" key="1">
    <source>
        <dbReference type="SAM" id="SignalP"/>
    </source>
</evidence>
<reference evidence="2" key="1">
    <citation type="submission" date="2023-03" db="EMBL/GenBank/DDBJ databases">
        <title>Andean soil-derived lignocellulolytic bacterial consortium as a source of novel taxa and putative plastic-active enzymes.</title>
        <authorList>
            <person name="Diaz-Garcia L."/>
            <person name="Chuvochina M."/>
            <person name="Feuerriegel G."/>
            <person name="Bunk B."/>
            <person name="Sproer C."/>
            <person name="Streit W.R."/>
            <person name="Rodriguez L.M."/>
            <person name="Overmann J."/>
            <person name="Jimenez D.J."/>
        </authorList>
    </citation>
    <scope>NUCLEOTIDE SEQUENCE</scope>
    <source>
        <strain evidence="2">MAG 4610</strain>
    </source>
</reference>
<protein>
    <submittedName>
        <fullName evidence="2">Uncharacterized protein</fullName>
    </submittedName>
</protein>
<feature type="chain" id="PRO_5042533689" evidence="1">
    <location>
        <begin position="27"/>
        <end position="181"/>
    </location>
</feature>
<accession>A0AAJ6B3Z9</accession>
<evidence type="ECO:0000313" key="3">
    <source>
        <dbReference type="Proteomes" id="UP001213972"/>
    </source>
</evidence>
<sequence length="181" mass="19757">MRKTWVSILALTAVVLSGCAAFTTRADDAGVPDDEEFLVDELPEAAPAFAAHFTDPIYDDPATEFAPFGSDEGWDLLHEWDERRDELTPQTTVADLIKGSGFADLVSEAGFEFSDDIPEPGGLEDAATIVVGAGFTLLRLTGQIDAEGRRETLRALDLLIERYDAPPELVRERDDLQSWAG</sequence>
<keyword evidence="1" id="KW-0732">Signal</keyword>
<dbReference type="PROSITE" id="PS51257">
    <property type="entry name" value="PROKAR_LIPOPROTEIN"/>
    <property type="match status" value="1"/>
</dbReference>
<feature type="signal peptide" evidence="1">
    <location>
        <begin position="1"/>
        <end position="26"/>
    </location>
</feature>
<gene>
    <name evidence="2" type="ORF">P0Y48_07535</name>
</gene>
<organism evidence="2 3">
    <name type="scientific">Candidatus Microbacterium phytovorans</name>
    <dbReference type="NCBI Taxonomy" id="3121374"/>
    <lineage>
        <taxon>Bacteria</taxon>
        <taxon>Bacillati</taxon>
        <taxon>Actinomycetota</taxon>
        <taxon>Actinomycetes</taxon>
        <taxon>Micrococcales</taxon>
        <taxon>Microbacteriaceae</taxon>
        <taxon>Microbacterium</taxon>
    </lineage>
</organism>